<evidence type="ECO:0000313" key="3">
    <source>
        <dbReference type="Proteomes" id="UP000193834"/>
    </source>
</evidence>
<dbReference type="GO" id="GO:0016747">
    <property type="term" value="F:acyltransferase activity, transferring groups other than amino-acyl groups"/>
    <property type="evidence" value="ECO:0007669"/>
    <property type="project" value="InterPro"/>
</dbReference>
<dbReference type="STRING" id="1852522.SAMN06295960_1223"/>
<protein>
    <submittedName>
        <fullName evidence="2">FR47-like protein</fullName>
    </submittedName>
</protein>
<dbReference type="EMBL" id="FXAZ01000001">
    <property type="protein sequence ID" value="SMG22764.1"/>
    <property type="molecule type" value="Genomic_DNA"/>
</dbReference>
<dbReference type="SUPFAM" id="SSF55729">
    <property type="entry name" value="Acyl-CoA N-acyltransferases (Nat)"/>
    <property type="match status" value="1"/>
</dbReference>
<accession>A0A1X7J736</accession>
<reference evidence="2 3" key="1">
    <citation type="submission" date="2017-04" db="EMBL/GenBank/DDBJ databases">
        <authorList>
            <person name="Afonso C.L."/>
            <person name="Miller P.J."/>
            <person name="Scott M.A."/>
            <person name="Spackman E."/>
            <person name="Goraichik I."/>
            <person name="Dimitrov K.M."/>
            <person name="Suarez D.L."/>
            <person name="Swayne D.E."/>
        </authorList>
    </citation>
    <scope>NUCLEOTIDE SEQUENCE [LARGE SCALE GENOMIC DNA]</scope>
    <source>
        <strain evidence="2 3">11</strain>
    </source>
</reference>
<dbReference type="AlphaFoldDB" id="A0A1X7J736"/>
<dbReference type="RefSeq" id="WP_217809676.1">
    <property type="nucleotide sequence ID" value="NZ_FXAZ01000001.1"/>
</dbReference>
<proteinExistence type="predicted"/>
<dbReference type="PROSITE" id="PS51186">
    <property type="entry name" value="GNAT"/>
    <property type="match status" value="1"/>
</dbReference>
<evidence type="ECO:0000259" key="1">
    <source>
        <dbReference type="PROSITE" id="PS51186"/>
    </source>
</evidence>
<evidence type="ECO:0000313" key="2">
    <source>
        <dbReference type="EMBL" id="SMG22764.1"/>
    </source>
</evidence>
<keyword evidence="3" id="KW-1185">Reference proteome</keyword>
<name>A0A1X7J736_9BACL</name>
<dbReference type="InterPro" id="IPR000182">
    <property type="entry name" value="GNAT_dom"/>
</dbReference>
<dbReference type="InterPro" id="IPR016181">
    <property type="entry name" value="Acyl_CoA_acyltransferase"/>
</dbReference>
<gene>
    <name evidence="2" type="ORF">SAMN06295960_1223</name>
</gene>
<feature type="domain" description="N-acetyltransferase" evidence="1">
    <location>
        <begin position="136"/>
        <end position="267"/>
    </location>
</feature>
<organism evidence="2 3">
    <name type="scientific">Paenibacillus aquistagni</name>
    <dbReference type="NCBI Taxonomy" id="1852522"/>
    <lineage>
        <taxon>Bacteria</taxon>
        <taxon>Bacillati</taxon>
        <taxon>Bacillota</taxon>
        <taxon>Bacilli</taxon>
        <taxon>Bacillales</taxon>
        <taxon>Paenibacillaceae</taxon>
        <taxon>Paenibacillus</taxon>
    </lineage>
</organism>
<dbReference type="Gene3D" id="3.40.630.30">
    <property type="match status" value="1"/>
</dbReference>
<dbReference type="Pfam" id="PF00583">
    <property type="entry name" value="Acetyltransf_1"/>
    <property type="match status" value="1"/>
</dbReference>
<sequence>MTSQARFGEEETGGARLSAQGAMPAFSQSIIDFWEKPFVNGDIVYCDSILSITVNRELSEDRRVMVLETADGRIRAALTPLIADKIGLSQLQHHNLTIDTFQQKMHEAGVCLHGADYLFYYSNANKNILLQEGVKGDLRQLSAEDEDVFSAFQSSASEQDLDDAYIELDHWAVFGSFDEQQQLVSAASMYPWENARIADLGVLTLTSFRGKGHARQVVRSISKHAYEHGYEPQYRCQLDNAASTALAKAAGLTLFGKWDVISPDCMA</sequence>
<dbReference type="Proteomes" id="UP000193834">
    <property type="component" value="Unassembled WGS sequence"/>
</dbReference>